<reference evidence="1" key="1">
    <citation type="submission" date="2022-08" db="EMBL/GenBank/DDBJ databases">
        <title>Genome Sequence of Lecanicillium fungicola.</title>
        <authorList>
            <person name="Buettner E."/>
        </authorList>
    </citation>
    <scope>NUCLEOTIDE SEQUENCE</scope>
    <source>
        <strain evidence="1">Babe33</strain>
    </source>
</reference>
<name>A0ACC1NSY4_9HYPO</name>
<sequence length="135" mass="13931">MYFAPLIVALVAAVSVQATGINCNGNNLCDNLTFSLKDIVSAVNSNIDTSRTYQNGEHIACQRNVAGSGICLFLQGTGGITGDLIKTLAQDIVNHGCKRCGSVPVFFGSGDNNISDHGELTADFVGNTGGCSGIC</sequence>
<comment type="caution">
    <text evidence="1">The sequence shown here is derived from an EMBL/GenBank/DDBJ whole genome shotgun (WGS) entry which is preliminary data.</text>
</comment>
<gene>
    <name evidence="1" type="ORF">NQ176_g2010</name>
</gene>
<dbReference type="Proteomes" id="UP001143910">
    <property type="component" value="Unassembled WGS sequence"/>
</dbReference>
<proteinExistence type="predicted"/>
<dbReference type="EMBL" id="JANJQO010000130">
    <property type="protein sequence ID" value="KAJ2981453.1"/>
    <property type="molecule type" value="Genomic_DNA"/>
</dbReference>
<organism evidence="1 2">
    <name type="scientific">Zarea fungicola</name>
    <dbReference type="NCBI Taxonomy" id="93591"/>
    <lineage>
        <taxon>Eukaryota</taxon>
        <taxon>Fungi</taxon>
        <taxon>Dikarya</taxon>
        <taxon>Ascomycota</taxon>
        <taxon>Pezizomycotina</taxon>
        <taxon>Sordariomycetes</taxon>
        <taxon>Hypocreomycetidae</taxon>
        <taxon>Hypocreales</taxon>
        <taxon>Cordycipitaceae</taxon>
        <taxon>Zarea</taxon>
    </lineage>
</organism>
<accession>A0ACC1NSY4</accession>
<keyword evidence="2" id="KW-1185">Reference proteome</keyword>
<protein>
    <submittedName>
        <fullName evidence="1">Uncharacterized protein</fullName>
    </submittedName>
</protein>
<evidence type="ECO:0000313" key="1">
    <source>
        <dbReference type="EMBL" id="KAJ2981453.1"/>
    </source>
</evidence>
<evidence type="ECO:0000313" key="2">
    <source>
        <dbReference type="Proteomes" id="UP001143910"/>
    </source>
</evidence>